<feature type="binding site" evidence="6">
    <location>
        <position position="46"/>
    </location>
    <ligand>
        <name>substrate</name>
    </ligand>
</feature>
<dbReference type="NCBIfam" id="TIGR00652">
    <property type="entry name" value="DapF"/>
    <property type="match status" value="1"/>
</dbReference>
<evidence type="ECO:0000313" key="9">
    <source>
        <dbReference type="Proteomes" id="UP000186513"/>
    </source>
</evidence>
<sequence>MKLRFTKMHGLGNDFVVLDGVSQSLRLSTEQLRQIGDRHFGIGCDQILLVENPHHPDADFRYRIFNGADGGEVEQCGNGSRCFVRFVHDKGLTRKRAIRVETAKGLITPQLEDNGLITVDMGAPRFAPAEIPFVAEAEAISHPIVVNGRTLAITVVSMGNPHAVQVVEDVENAPVATDGPAIEAHPLFPQKVNAGFMQILSRGEIRLRVFERSAGETLACGTGACAAVVAGIRRGLLDASVLVHTRGGDLRVSWAGPGQPVLMTGPAVTVFEGEIEL</sequence>
<evidence type="ECO:0000256" key="1">
    <source>
        <dbReference type="ARBA" id="ARBA00010219"/>
    </source>
</evidence>
<proteinExistence type="inferred from homology"/>
<keyword evidence="5 6" id="KW-0413">Isomerase</keyword>
<comment type="catalytic activity">
    <reaction evidence="6">
        <text>(2S,6S)-2,6-diaminopimelate = meso-2,6-diaminopimelate</text>
        <dbReference type="Rhea" id="RHEA:15393"/>
        <dbReference type="ChEBI" id="CHEBI:57609"/>
        <dbReference type="ChEBI" id="CHEBI:57791"/>
        <dbReference type="EC" id="5.1.1.7"/>
    </reaction>
</comment>
<feature type="binding site" evidence="6">
    <location>
        <begin position="77"/>
        <end position="78"/>
    </location>
    <ligand>
        <name>substrate</name>
    </ligand>
</feature>
<dbReference type="RefSeq" id="WP_072429512.1">
    <property type="nucleotide sequence ID" value="NZ_FPKR01000012.1"/>
</dbReference>
<dbReference type="GO" id="GO:0008837">
    <property type="term" value="F:diaminopimelate epimerase activity"/>
    <property type="evidence" value="ECO:0007669"/>
    <property type="project" value="UniProtKB-UniRule"/>
</dbReference>
<dbReference type="Pfam" id="PF01678">
    <property type="entry name" value="DAP_epimerase"/>
    <property type="match status" value="2"/>
</dbReference>
<dbReference type="FunFam" id="3.10.310.10:FF:000001">
    <property type="entry name" value="Diaminopimelate epimerase"/>
    <property type="match status" value="1"/>
</dbReference>
<dbReference type="Proteomes" id="UP000186513">
    <property type="component" value="Unassembled WGS sequence"/>
</dbReference>
<evidence type="ECO:0000256" key="7">
    <source>
        <dbReference type="NCBIfam" id="TIGR00652"/>
    </source>
</evidence>
<feature type="site" description="Could be important to modulate the pK values of the two catalytic cysteine residues" evidence="6">
    <location>
        <position position="211"/>
    </location>
</feature>
<dbReference type="PANTHER" id="PTHR31689:SF0">
    <property type="entry name" value="DIAMINOPIMELATE EPIMERASE"/>
    <property type="match status" value="1"/>
</dbReference>
<feature type="active site" description="Proton donor" evidence="6">
    <location>
        <position position="76"/>
    </location>
</feature>
<keyword evidence="3 6" id="KW-0028">Amino-acid biosynthesis</keyword>
<evidence type="ECO:0000256" key="4">
    <source>
        <dbReference type="ARBA" id="ARBA00023154"/>
    </source>
</evidence>
<protein>
    <recommendedName>
        <fullName evidence="6 7">Diaminopimelate epimerase</fullName>
        <shortName evidence="6">DAP epimerase</shortName>
        <ecNumber evidence="6 7">5.1.1.7</ecNumber>
    </recommendedName>
    <alternativeName>
        <fullName evidence="6">PLP-independent amino acid racemase</fullName>
    </alternativeName>
</protein>
<dbReference type="GO" id="GO:0005829">
    <property type="term" value="C:cytosol"/>
    <property type="evidence" value="ECO:0007669"/>
    <property type="project" value="TreeGrafter"/>
</dbReference>
<dbReference type="STRING" id="1121279.SAMN02745887_03029"/>
<evidence type="ECO:0000256" key="5">
    <source>
        <dbReference type="ARBA" id="ARBA00023235"/>
    </source>
</evidence>
<feature type="binding site" evidence="6">
    <location>
        <begin position="221"/>
        <end position="222"/>
    </location>
    <ligand>
        <name>substrate</name>
    </ligand>
</feature>
<dbReference type="PANTHER" id="PTHR31689">
    <property type="entry name" value="DIAMINOPIMELATE EPIMERASE, CHLOROPLASTIC"/>
    <property type="match status" value="1"/>
</dbReference>
<keyword evidence="9" id="KW-1185">Reference proteome</keyword>
<evidence type="ECO:0000256" key="6">
    <source>
        <dbReference type="HAMAP-Rule" id="MF_00197"/>
    </source>
</evidence>
<feature type="site" description="Could be important to modulate the pK values of the two catalytic cysteine residues" evidence="6">
    <location>
        <position position="162"/>
    </location>
</feature>
<dbReference type="OrthoDB" id="9805408at2"/>
<feature type="binding site" evidence="6">
    <location>
        <position position="160"/>
    </location>
    <ligand>
        <name>substrate</name>
    </ligand>
</feature>
<comment type="pathway">
    <text evidence="6">Amino-acid biosynthesis; L-lysine biosynthesis via DAP pathway; DL-2,6-diaminopimelate from LL-2,6-diaminopimelate: step 1/1.</text>
</comment>
<feature type="active site" description="Proton acceptor" evidence="6">
    <location>
        <position position="220"/>
    </location>
</feature>
<comment type="function">
    <text evidence="6">Catalyzes the stereoinversion of LL-2,6-diaminopimelate (L,L-DAP) to meso-diaminopimelate (meso-DAP), a precursor of L-lysine and an essential component of the bacterial peptidoglycan.</text>
</comment>
<dbReference type="GO" id="GO:0009089">
    <property type="term" value="P:lysine biosynthetic process via diaminopimelate"/>
    <property type="evidence" value="ECO:0007669"/>
    <property type="project" value="UniProtKB-UniRule"/>
</dbReference>
<gene>
    <name evidence="6" type="primary">dapF</name>
    <name evidence="8" type="ORF">SAMN02745887_03029</name>
</gene>
<feature type="binding site" evidence="6">
    <location>
        <position position="13"/>
    </location>
    <ligand>
        <name>substrate</name>
    </ligand>
</feature>
<evidence type="ECO:0000256" key="2">
    <source>
        <dbReference type="ARBA" id="ARBA00022490"/>
    </source>
</evidence>
<comment type="subunit">
    <text evidence="6">Homodimer.</text>
</comment>
<evidence type="ECO:0000256" key="3">
    <source>
        <dbReference type="ARBA" id="ARBA00022605"/>
    </source>
</evidence>
<dbReference type="InterPro" id="IPR001653">
    <property type="entry name" value="DAP_epimerase_DapF"/>
</dbReference>
<organism evidence="8 9">
    <name type="scientific">Chitinimonas taiwanensis DSM 18899</name>
    <dbReference type="NCBI Taxonomy" id="1121279"/>
    <lineage>
        <taxon>Bacteria</taxon>
        <taxon>Pseudomonadati</taxon>
        <taxon>Pseudomonadota</taxon>
        <taxon>Betaproteobacteria</taxon>
        <taxon>Neisseriales</taxon>
        <taxon>Chitinibacteraceae</taxon>
        <taxon>Chitinimonas</taxon>
    </lineage>
</organism>
<evidence type="ECO:0000313" key="8">
    <source>
        <dbReference type="EMBL" id="SFZ78504.1"/>
    </source>
</evidence>
<feature type="binding site" evidence="6">
    <location>
        <position position="193"/>
    </location>
    <ligand>
        <name>substrate</name>
    </ligand>
</feature>
<dbReference type="HAMAP" id="MF_00197">
    <property type="entry name" value="DAP_epimerase"/>
    <property type="match status" value="1"/>
</dbReference>
<dbReference type="EMBL" id="FPKR01000012">
    <property type="protein sequence ID" value="SFZ78504.1"/>
    <property type="molecule type" value="Genomic_DNA"/>
</dbReference>
<dbReference type="Gene3D" id="3.10.310.10">
    <property type="entry name" value="Diaminopimelate Epimerase, Chain A, domain 1"/>
    <property type="match status" value="2"/>
</dbReference>
<keyword evidence="4 6" id="KW-0457">Lysine biosynthesis</keyword>
<accession>A0A1K2HNW3</accession>
<dbReference type="UniPathway" id="UPA00034">
    <property type="reaction ID" value="UER00025"/>
</dbReference>
<comment type="subcellular location">
    <subcellularLocation>
        <location evidence="6">Cytoplasm</location>
    </subcellularLocation>
</comment>
<feature type="binding site" evidence="6">
    <location>
        <position position="66"/>
    </location>
    <ligand>
        <name>substrate</name>
    </ligand>
</feature>
<feature type="binding site" evidence="6">
    <location>
        <begin position="211"/>
        <end position="212"/>
    </location>
    <ligand>
        <name>substrate</name>
    </ligand>
</feature>
<dbReference type="EC" id="5.1.1.7" evidence="6 7"/>
<comment type="similarity">
    <text evidence="1 6">Belongs to the diaminopimelate epimerase family.</text>
</comment>
<name>A0A1K2HNW3_9NEIS</name>
<reference evidence="8 9" key="1">
    <citation type="submission" date="2016-11" db="EMBL/GenBank/DDBJ databases">
        <authorList>
            <person name="Jaros S."/>
            <person name="Januszkiewicz K."/>
            <person name="Wedrychowicz H."/>
        </authorList>
    </citation>
    <scope>NUCLEOTIDE SEQUENCE [LARGE SCALE GENOMIC DNA]</scope>
    <source>
        <strain evidence="8 9">DSM 18899</strain>
    </source>
</reference>
<keyword evidence="2 6" id="KW-0963">Cytoplasm</keyword>
<dbReference type="SUPFAM" id="SSF54506">
    <property type="entry name" value="Diaminopimelate epimerase-like"/>
    <property type="match status" value="1"/>
</dbReference>
<dbReference type="AlphaFoldDB" id="A0A1K2HNW3"/>